<accession>A0A1M7U8W0</accession>
<keyword evidence="1" id="KW-0732">Signal</keyword>
<evidence type="ECO:0000313" key="3">
    <source>
        <dbReference type="Proteomes" id="UP000184096"/>
    </source>
</evidence>
<sequence length="110" mass="11974">MKPVTTSAIMLACAMLAGGAAQAQEAPGPLQPCTARVVYSEQLPYAPIDTWLVKVTLEITPRHGAPYVTTLQDRMPWQGPPPRRGQVFRLWCDPAHPSYLQLASGAKSVF</sequence>
<dbReference type="OrthoDB" id="8255876at2"/>
<name>A0A1M7U8W0_9BRAD</name>
<organism evidence="2 3">
    <name type="scientific">Bradyrhizobium erythrophlei</name>
    <dbReference type="NCBI Taxonomy" id="1437360"/>
    <lineage>
        <taxon>Bacteria</taxon>
        <taxon>Pseudomonadati</taxon>
        <taxon>Pseudomonadota</taxon>
        <taxon>Alphaproteobacteria</taxon>
        <taxon>Hyphomicrobiales</taxon>
        <taxon>Nitrobacteraceae</taxon>
        <taxon>Bradyrhizobium</taxon>
    </lineage>
</organism>
<dbReference type="AlphaFoldDB" id="A0A1M7U8W0"/>
<feature type="chain" id="PRO_5012997773" evidence="1">
    <location>
        <begin position="24"/>
        <end position="110"/>
    </location>
</feature>
<proteinExistence type="predicted"/>
<evidence type="ECO:0000256" key="1">
    <source>
        <dbReference type="SAM" id="SignalP"/>
    </source>
</evidence>
<gene>
    <name evidence="2" type="ORF">SAMN05444170_4008</name>
</gene>
<evidence type="ECO:0000313" key="2">
    <source>
        <dbReference type="EMBL" id="SHN79384.1"/>
    </source>
</evidence>
<reference evidence="3" key="1">
    <citation type="submission" date="2016-11" db="EMBL/GenBank/DDBJ databases">
        <authorList>
            <person name="Varghese N."/>
            <person name="Submissions S."/>
        </authorList>
    </citation>
    <scope>NUCLEOTIDE SEQUENCE [LARGE SCALE GENOMIC DNA]</scope>
    <source>
        <strain evidence="3">GAS401</strain>
    </source>
</reference>
<feature type="signal peptide" evidence="1">
    <location>
        <begin position="1"/>
        <end position="23"/>
    </location>
</feature>
<protein>
    <submittedName>
        <fullName evidence="2">Uncharacterized protein</fullName>
    </submittedName>
</protein>
<keyword evidence="3" id="KW-1185">Reference proteome</keyword>
<dbReference type="EMBL" id="LT670849">
    <property type="protein sequence ID" value="SHN79384.1"/>
    <property type="molecule type" value="Genomic_DNA"/>
</dbReference>
<dbReference type="Proteomes" id="UP000184096">
    <property type="component" value="Chromosome I"/>
</dbReference>
<dbReference type="RefSeq" id="WP_072820332.1">
    <property type="nucleotide sequence ID" value="NZ_LT670849.1"/>
</dbReference>